<sequence length="177" mass="20346">MRTVDKRVRVSRRDFMVTSGAAAFMITNIAVIHTQEAWGLEVKALRPATMRTLIQVARDIYPHKQLADKYYAMALMGYDEQAQKDPDLKTLIEMGVSGLDLRSRDVHHRAYAEVTNETDRVAMLKEIEGTKFFQKIRSGLVTGLYNNKEVWPLFGYEGSSWEQGGYIHRGFNDLDWL</sequence>
<dbReference type="OrthoDB" id="4929908at2"/>
<gene>
    <name evidence="1" type="ORF">FRZ61_27440</name>
</gene>
<proteinExistence type="predicted"/>
<keyword evidence="2" id="KW-1185">Reference proteome</keyword>
<evidence type="ECO:0000313" key="1">
    <source>
        <dbReference type="EMBL" id="QEX22812.1"/>
    </source>
</evidence>
<protein>
    <recommendedName>
        <fullName evidence="3">Twin-arginine translocation pathway signal</fullName>
    </recommendedName>
</protein>
<reference evidence="1 2" key="1">
    <citation type="submission" date="2019-08" db="EMBL/GenBank/DDBJ databases">
        <title>Hyperibacter terrae gen. nov., sp. nov. and Hyperibacter viscosus sp. nov., two new members in the family Rhodospirillaceae isolated from the rhizosphere of Hypericum perforatum.</title>
        <authorList>
            <person name="Noviana Z."/>
        </authorList>
    </citation>
    <scope>NUCLEOTIDE SEQUENCE [LARGE SCALE GENOMIC DNA]</scope>
    <source>
        <strain evidence="1 2">R5959</strain>
    </source>
</reference>
<dbReference type="EMBL" id="CP042582">
    <property type="protein sequence ID" value="QEX22812.1"/>
    <property type="molecule type" value="Genomic_DNA"/>
</dbReference>
<name>A0A5J6MYG5_9PROT</name>
<dbReference type="Proteomes" id="UP000325797">
    <property type="component" value="Chromosome"/>
</dbReference>
<evidence type="ECO:0000313" key="2">
    <source>
        <dbReference type="Proteomes" id="UP000325797"/>
    </source>
</evidence>
<organism evidence="1 2">
    <name type="scientific">Hypericibacter adhaerens</name>
    <dbReference type="NCBI Taxonomy" id="2602016"/>
    <lineage>
        <taxon>Bacteria</taxon>
        <taxon>Pseudomonadati</taxon>
        <taxon>Pseudomonadota</taxon>
        <taxon>Alphaproteobacteria</taxon>
        <taxon>Rhodospirillales</taxon>
        <taxon>Dongiaceae</taxon>
        <taxon>Hypericibacter</taxon>
    </lineage>
</organism>
<evidence type="ECO:0008006" key="3">
    <source>
        <dbReference type="Google" id="ProtNLM"/>
    </source>
</evidence>
<dbReference type="KEGG" id="hadh:FRZ61_27440"/>
<dbReference type="RefSeq" id="WP_151118261.1">
    <property type="nucleotide sequence ID" value="NZ_CP042582.1"/>
</dbReference>
<dbReference type="AlphaFoldDB" id="A0A5J6MYG5"/>
<accession>A0A5J6MYG5</accession>